<reference evidence="1" key="1">
    <citation type="submission" date="2023-01" db="EMBL/GenBank/DDBJ databases">
        <title>The chitinases involved in constricting ring structure development in the nematode-trapping fungus Drechslerella dactyloides.</title>
        <authorList>
            <person name="Wang R."/>
            <person name="Zhang L."/>
            <person name="Tang P."/>
            <person name="Li S."/>
            <person name="Liang L."/>
        </authorList>
    </citation>
    <scope>NUCLEOTIDE SEQUENCE</scope>
    <source>
        <strain evidence="1">YMF1.00031</strain>
    </source>
</reference>
<gene>
    <name evidence="1" type="ORF">Dda_5499</name>
</gene>
<name>A0AAD6NHL4_DREDA</name>
<organism evidence="1 2">
    <name type="scientific">Drechslerella dactyloides</name>
    <name type="common">Nematode-trapping fungus</name>
    <name type="synonym">Arthrobotrys dactyloides</name>
    <dbReference type="NCBI Taxonomy" id="74499"/>
    <lineage>
        <taxon>Eukaryota</taxon>
        <taxon>Fungi</taxon>
        <taxon>Dikarya</taxon>
        <taxon>Ascomycota</taxon>
        <taxon>Pezizomycotina</taxon>
        <taxon>Orbiliomycetes</taxon>
        <taxon>Orbiliales</taxon>
        <taxon>Orbiliaceae</taxon>
        <taxon>Drechslerella</taxon>
    </lineage>
</organism>
<dbReference type="Proteomes" id="UP001221413">
    <property type="component" value="Unassembled WGS sequence"/>
</dbReference>
<evidence type="ECO:0000313" key="2">
    <source>
        <dbReference type="Proteomes" id="UP001221413"/>
    </source>
</evidence>
<dbReference type="EMBL" id="JAQGDS010000006">
    <property type="protein sequence ID" value="KAJ6259856.1"/>
    <property type="molecule type" value="Genomic_DNA"/>
</dbReference>
<keyword evidence="2" id="KW-1185">Reference proteome</keyword>
<evidence type="ECO:0000313" key="1">
    <source>
        <dbReference type="EMBL" id="KAJ6259856.1"/>
    </source>
</evidence>
<proteinExistence type="predicted"/>
<comment type="caution">
    <text evidence="1">The sequence shown here is derived from an EMBL/GenBank/DDBJ whole genome shotgun (WGS) entry which is preliminary data.</text>
</comment>
<accession>A0AAD6NHL4</accession>
<sequence length="139" mass="15148">MFALSAVSWAGVKPKEDCLTDGAGRWRPNAKLDPNPPRGSVRHVMLHGDDKVLLFGVPSHWGAREGRRRPVCWQDAAGGEEPSRTGRAGRILGTSRPLQYCSRGKFAVTIERCVEKGRSIVVGPVCGFHCDNETVPTVV</sequence>
<protein>
    <submittedName>
        <fullName evidence="1">Uncharacterized protein</fullName>
    </submittedName>
</protein>
<dbReference type="AlphaFoldDB" id="A0AAD6NHL4"/>